<sequence length="84" mass="10006">MKQQAEQQVLDFDGQARERLIQWIRNRMEEFDITMEVLEAALIAEAARPKYRDAFGNRWDGQGERPDWLRRAINAGQDIEHFRC</sequence>
<protein>
    <submittedName>
        <fullName evidence="2">DNA-binding protein H-NS</fullName>
    </submittedName>
</protein>
<dbReference type="Gene3D" id="4.10.430.10">
    <property type="entry name" value="Histone-like protein H-NS, C-terminal domain"/>
    <property type="match status" value="1"/>
</dbReference>
<evidence type="ECO:0000313" key="3">
    <source>
        <dbReference type="Proteomes" id="UP000199548"/>
    </source>
</evidence>
<dbReference type="Pfam" id="PF00816">
    <property type="entry name" value="Histone_HNS"/>
    <property type="match status" value="1"/>
</dbReference>
<dbReference type="InterPro" id="IPR027444">
    <property type="entry name" value="H-NS_C_dom"/>
</dbReference>
<dbReference type="SUPFAM" id="SSF81273">
    <property type="entry name" value="H-NS histone-like proteins"/>
    <property type="match status" value="1"/>
</dbReference>
<evidence type="ECO:0000259" key="1">
    <source>
        <dbReference type="Pfam" id="PF00816"/>
    </source>
</evidence>
<organism evidence="2 3">
    <name type="scientific">Paraburkholderia megapolitana</name>
    <dbReference type="NCBI Taxonomy" id="420953"/>
    <lineage>
        <taxon>Bacteria</taxon>
        <taxon>Pseudomonadati</taxon>
        <taxon>Pseudomonadota</taxon>
        <taxon>Betaproteobacteria</taxon>
        <taxon>Burkholderiales</taxon>
        <taxon>Burkholderiaceae</taxon>
        <taxon>Paraburkholderia</taxon>
    </lineage>
</organism>
<accession>A0A1I3EN50</accession>
<dbReference type="GO" id="GO:0003677">
    <property type="term" value="F:DNA binding"/>
    <property type="evidence" value="ECO:0007669"/>
    <property type="project" value="UniProtKB-KW"/>
</dbReference>
<name>A0A1I3EN50_9BURK</name>
<keyword evidence="3" id="KW-1185">Reference proteome</keyword>
<dbReference type="AlphaFoldDB" id="A0A1I3EN50"/>
<proteinExistence type="predicted"/>
<gene>
    <name evidence="2" type="ORF">SAMN05192543_101978</name>
</gene>
<reference evidence="2 3" key="1">
    <citation type="submission" date="2016-10" db="EMBL/GenBank/DDBJ databases">
        <authorList>
            <person name="de Groot N.N."/>
        </authorList>
    </citation>
    <scope>NUCLEOTIDE SEQUENCE [LARGE SCALE GENOMIC DNA]</scope>
    <source>
        <strain evidence="2 3">LMG 23650</strain>
    </source>
</reference>
<dbReference type="RefSeq" id="WP_091008156.1">
    <property type="nucleotide sequence ID" value="NZ_CP041743.1"/>
</dbReference>
<dbReference type="OrthoDB" id="8966769at2"/>
<dbReference type="STRING" id="420953.SAMN05192543_101978"/>
<dbReference type="InterPro" id="IPR037150">
    <property type="entry name" value="H-NS_C_dom_sf"/>
</dbReference>
<keyword evidence="2" id="KW-0238">DNA-binding</keyword>
<evidence type="ECO:0000313" key="2">
    <source>
        <dbReference type="EMBL" id="SFI00414.1"/>
    </source>
</evidence>
<feature type="domain" description="DNA-binding protein H-NS-like C-terminal" evidence="1">
    <location>
        <begin position="49"/>
        <end position="83"/>
    </location>
</feature>
<dbReference type="EMBL" id="FOQU01000001">
    <property type="protein sequence ID" value="SFI00414.1"/>
    <property type="molecule type" value="Genomic_DNA"/>
</dbReference>
<dbReference type="Proteomes" id="UP000199548">
    <property type="component" value="Unassembled WGS sequence"/>
</dbReference>